<dbReference type="SUPFAM" id="SSF46689">
    <property type="entry name" value="Homeodomain-like"/>
    <property type="match status" value="2"/>
</dbReference>
<dbReference type="Proteomes" id="UP000606044">
    <property type="component" value="Unassembled WGS sequence"/>
</dbReference>
<evidence type="ECO:0000313" key="6">
    <source>
        <dbReference type="Proteomes" id="UP000606044"/>
    </source>
</evidence>
<reference evidence="5" key="2">
    <citation type="submission" date="2020-09" db="EMBL/GenBank/DDBJ databases">
        <authorList>
            <person name="Sun Q."/>
            <person name="Sedlacek I."/>
        </authorList>
    </citation>
    <scope>NUCLEOTIDE SEQUENCE</scope>
    <source>
        <strain evidence="5">CCM 7897</strain>
    </source>
</reference>
<dbReference type="EMBL" id="BMCT01000005">
    <property type="protein sequence ID" value="GGF71320.1"/>
    <property type="molecule type" value="Genomic_DNA"/>
</dbReference>
<evidence type="ECO:0000256" key="3">
    <source>
        <dbReference type="ARBA" id="ARBA00023163"/>
    </source>
</evidence>
<keyword evidence="2" id="KW-0238">DNA-binding</keyword>
<dbReference type="GO" id="GO:0003700">
    <property type="term" value="F:DNA-binding transcription factor activity"/>
    <property type="evidence" value="ECO:0007669"/>
    <property type="project" value="InterPro"/>
</dbReference>
<name>A0A917C415_9HYPH</name>
<reference evidence="5" key="1">
    <citation type="journal article" date="2014" name="Int. J. Syst. Evol. Microbiol.">
        <title>Complete genome sequence of Corynebacterium casei LMG S-19264T (=DSM 44701T), isolated from a smear-ripened cheese.</title>
        <authorList>
            <consortium name="US DOE Joint Genome Institute (JGI-PGF)"/>
            <person name="Walter F."/>
            <person name="Albersmeier A."/>
            <person name="Kalinowski J."/>
            <person name="Ruckert C."/>
        </authorList>
    </citation>
    <scope>NUCLEOTIDE SEQUENCE</scope>
    <source>
        <strain evidence="5">CCM 7897</strain>
    </source>
</reference>
<dbReference type="AlphaFoldDB" id="A0A917C415"/>
<dbReference type="PANTHER" id="PTHR46796:SF14">
    <property type="entry name" value="TRANSCRIPTIONAL REGULATORY PROTEIN"/>
    <property type="match status" value="1"/>
</dbReference>
<dbReference type="Gene3D" id="1.10.10.60">
    <property type="entry name" value="Homeodomain-like"/>
    <property type="match status" value="2"/>
</dbReference>
<gene>
    <name evidence="5" type="ORF">GCM10007301_33820</name>
</gene>
<evidence type="ECO:0000256" key="1">
    <source>
        <dbReference type="ARBA" id="ARBA00023015"/>
    </source>
</evidence>
<organism evidence="5 6">
    <name type="scientific">Azorhizobium oxalatiphilum</name>
    <dbReference type="NCBI Taxonomy" id="980631"/>
    <lineage>
        <taxon>Bacteria</taxon>
        <taxon>Pseudomonadati</taxon>
        <taxon>Pseudomonadota</taxon>
        <taxon>Alphaproteobacteria</taxon>
        <taxon>Hyphomicrobiales</taxon>
        <taxon>Xanthobacteraceae</taxon>
        <taxon>Azorhizobium</taxon>
    </lineage>
</organism>
<protein>
    <recommendedName>
        <fullName evidence="4">HTH araC/xylS-type domain-containing protein</fullName>
    </recommendedName>
</protein>
<dbReference type="InterPro" id="IPR050204">
    <property type="entry name" value="AraC_XylS_family_regulators"/>
</dbReference>
<dbReference type="Pfam" id="PF12833">
    <property type="entry name" value="HTH_18"/>
    <property type="match status" value="1"/>
</dbReference>
<keyword evidence="6" id="KW-1185">Reference proteome</keyword>
<dbReference type="SMART" id="SM00342">
    <property type="entry name" value="HTH_ARAC"/>
    <property type="match status" value="1"/>
</dbReference>
<dbReference type="PANTHER" id="PTHR46796">
    <property type="entry name" value="HTH-TYPE TRANSCRIPTIONAL ACTIVATOR RHAS-RELATED"/>
    <property type="match status" value="1"/>
</dbReference>
<keyword evidence="1" id="KW-0805">Transcription regulation</keyword>
<dbReference type="InterPro" id="IPR018060">
    <property type="entry name" value="HTH_AraC"/>
</dbReference>
<sequence length="289" mass="32868">MSTKAGQELHENVLRIDSRSQTWNGITVADVHEYTKGEVQHSLLNDEETGIAMALEEVGGVTEPRLKPGQACQLDHKPNHMTLVPRGMQLWGHATRGLHYSRYALIRFDLGTLEARFEEEFRPNAFARPRMRFTDTRIHSLVRMLIDIPQGEPSSTLLGDCLTSAMFAILSSETGEVPEATKLSQHNLERVIDFMQSELPRQIELRELAALVGMSQWHFARAFKAATNKSPYQWQLEKRTDLVRQLLLQSDAPLDVIATLAGFCDPMHLIRVFKKRTGETPGAWRRARR</sequence>
<evidence type="ECO:0000313" key="5">
    <source>
        <dbReference type="EMBL" id="GGF71320.1"/>
    </source>
</evidence>
<feature type="domain" description="HTH araC/xylS-type" evidence="4">
    <location>
        <begin position="189"/>
        <end position="287"/>
    </location>
</feature>
<evidence type="ECO:0000259" key="4">
    <source>
        <dbReference type="PROSITE" id="PS01124"/>
    </source>
</evidence>
<keyword evidence="3" id="KW-0804">Transcription</keyword>
<dbReference type="RefSeq" id="WP_188580712.1">
    <property type="nucleotide sequence ID" value="NZ_BMCT01000005.1"/>
</dbReference>
<comment type="caution">
    <text evidence="5">The sequence shown here is derived from an EMBL/GenBank/DDBJ whole genome shotgun (WGS) entry which is preliminary data.</text>
</comment>
<dbReference type="InterPro" id="IPR009057">
    <property type="entry name" value="Homeodomain-like_sf"/>
</dbReference>
<proteinExistence type="predicted"/>
<accession>A0A917C415</accession>
<dbReference type="PROSITE" id="PS01124">
    <property type="entry name" value="HTH_ARAC_FAMILY_2"/>
    <property type="match status" value="1"/>
</dbReference>
<evidence type="ECO:0000256" key="2">
    <source>
        <dbReference type="ARBA" id="ARBA00023125"/>
    </source>
</evidence>
<dbReference type="GO" id="GO:0043565">
    <property type="term" value="F:sequence-specific DNA binding"/>
    <property type="evidence" value="ECO:0007669"/>
    <property type="project" value="InterPro"/>
</dbReference>